<dbReference type="PANTHER" id="PTHR30308:SF2">
    <property type="entry name" value="SSRA-BINDING PROTEIN"/>
    <property type="match status" value="1"/>
</dbReference>
<dbReference type="InterPro" id="IPR020081">
    <property type="entry name" value="SsrA-bd_prot_CS"/>
</dbReference>
<dbReference type="InterPro" id="IPR000037">
    <property type="entry name" value="SsrA-bd_prot"/>
</dbReference>
<name>A0A517P8B2_9PLAN</name>
<evidence type="ECO:0000256" key="2">
    <source>
        <dbReference type="ARBA" id="ARBA00022884"/>
    </source>
</evidence>
<dbReference type="GO" id="GO:0005829">
    <property type="term" value="C:cytosol"/>
    <property type="evidence" value="ECO:0007669"/>
    <property type="project" value="TreeGrafter"/>
</dbReference>
<dbReference type="KEGG" id="acaf:CA12_16990"/>
<comment type="similarity">
    <text evidence="3">Belongs to the SmpB family.</text>
</comment>
<feature type="compositionally biased region" description="Basic and acidic residues" evidence="4">
    <location>
        <begin position="12"/>
        <end position="22"/>
    </location>
</feature>
<evidence type="ECO:0000256" key="4">
    <source>
        <dbReference type="SAM" id="MobiDB-lite"/>
    </source>
</evidence>
<dbReference type="NCBIfam" id="NF003843">
    <property type="entry name" value="PRK05422.1"/>
    <property type="match status" value="1"/>
</dbReference>
<dbReference type="CDD" id="cd09294">
    <property type="entry name" value="SmpB"/>
    <property type="match status" value="1"/>
</dbReference>
<dbReference type="PANTHER" id="PTHR30308">
    <property type="entry name" value="TMRNA-BINDING COMPONENT OF TRANS-TRANSLATION TAGGING COMPLEX"/>
    <property type="match status" value="1"/>
</dbReference>
<dbReference type="PROSITE" id="PS01317">
    <property type="entry name" value="SSRP"/>
    <property type="match status" value="1"/>
</dbReference>
<dbReference type="GO" id="GO:0003723">
    <property type="term" value="F:RNA binding"/>
    <property type="evidence" value="ECO:0007669"/>
    <property type="project" value="UniProtKB-UniRule"/>
</dbReference>
<feature type="region of interest" description="Disordered" evidence="4">
    <location>
        <begin position="141"/>
        <end position="167"/>
    </location>
</feature>
<feature type="region of interest" description="Disordered" evidence="4">
    <location>
        <begin position="1"/>
        <end position="22"/>
    </location>
</feature>
<proteinExistence type="inferred from homology"/>
<sequence length="167" mass="19215">MAKAKKSKRKKSGGEDPNERVVVRNRKARHEYELIEEVEAGVVLHGSEVKSVRNGDVNIDTAFATVKSGELWLKNLDIGDYAEAGRYNHDRTRDRKLLLRKAQLRKFAEANEEKGLTLVPVDVHIHRGFVKVTLAVARGRKTHDKRQKLKAKEDDRKLREAKRHYVQ</sequence>
<organism evidence="5 6">
    <name type="scientific">Alienimonas californiensis</name>
    <dbReference type="NCBI Taxonomy" id="2527989"/>
    <lineage>
        <taxon>Bacteria</taxon>
        <taxon>Pseudomonadati</taxon>
        <taxon>Planctomycetota</taxon>
        <taxon>Planctomycetia</taxon>
        <taxon>Planctomycetales</taxon>
        <taxon>Planctomycetaceae</taxon>
        <taxon>Alienimonas</taxon>
    </lineage>
</organism>
<dbReference type="Pfam" id="PF01668">
    <property type="entry name" value="SmpB"/>
    <property type="match status" value="1"/>
</dbReference>
<dbReference type="GO" id="GO:0070930">
    <property type="term" value="P:trans-translation-dependent protein tagging"/>
    <property type="evidence" value="ECO:0007669"/>
    <property type="project" value="TreeGrafter"/>
</dbReference>
<keyword evidence="6" id="KW-1185">Reference proteome</keyword>
<reference evidence="5 6" key="1">
    <citation type="submission" date="2019-02" db="EMBL/GenBank/DDBJ databases">
        <title>Deep-cultivation of Planctomycetes and their phenomic and genomic characterization uncovers novel biology.</title>
        <authorList>
            <person name="Wiegand S."/>
            <person name="Jogler M."/>
            <person name="Boedeker C."/>
            <person name="Pinto D."/>
            <person name="Vollmers J."/>
            <person name="Rivas-Marin E."/>
            <person name="Kohn T."/>
            <person name="Peeters S.H."/>
            <person name="Heuer A."/>
            <person name="Rast P."/>
            <person name="Oberbeckmann S."/>
            <person name="Bunk B."/>
            <person name="Jeske O."/>
            <person name="Meyerdierks A."/>
            <person name="Storesund J.E."/>
            <person name="Kallscheuer N."/>
            <person name="Luecker S."/>
            <person name="Lage O.M."/>
            <person name="Pohl T."/>
            <person name="Merkel B.J."/>
            <person name="Hornburger P."/>
            <person name="Mueller R.-W."/>
            <person name="Bruemmer F."/>
            <person name="Labrenz M."/>
            <person name="Spormann A.M."/>
            <person name="Op den Camp H."/>
            <person name="Overmann J."/>
            <person name="Amann R."/>
            <person name="Jetten M.S.M."/>
            <person name="Mascher T."/>
            <person name="Medema M.H."/>
            <person name="Devos D.P."/>
            <person name="Kaster A.-K."/>
            <person name="Ovreas L."/>
            <person name="Rohde M."/>
            <person name="Galperin M.Y."/>
            <person name="Jogler C."/>
        </authorList>
    </citation>
    <scope>NUCLEOTIDE SEQUENCE [LARGE SCALE GENOMIC DNA]</scope>
    <source>
        <strain evidence="5 6">CA12</strain>
    </source>
</reference>
<keyword evidence="1 3" id="KW-0963">Cytoplasm</keyword>
<comment type="function">
    <text evidence="3">Required for rescue of stalled ribosomes mediated by trans-translation. Binds to transfer-messenger RNA (tmRNA), required for stable association of tmRNA with ribosomes. tmRNA and SmpB together mimic tRNA shape, replacing the anticodon stem-loop with SmpB. tmRNA is encoded by the ssrA gene; the 2 termini fold to resemble tRNA(Ala) and it encodes a 'tag peptide', a short internal open reading frame. During trans-translation Ala-aminoacylated tmRNA acts like a tRNA, entering the A-site of stalled ribosomes, displacing the stalled mRNA. The ribosome then switches to translate the ORF on the tmRNA; the nascent peptide is terminated with the 'tag peptide' encoded by the tmRNA and targeted for degradation. The ribosome is freed to recommence translation, which seems to be the essential function of trans-translation.</text>
</comment>
<dbReference type="OrthoDB" id="9805462at2"/>
<evidence type="ECO:0000256" key="1">
    <source>
        <dbReference type="ARBA" id="ARBA00022490"/>
    </source>
</evidence>
<dbReference type="EMBL" id="CP036265">
    <property type="protein sequence ID" value="QDT15614.1"/>
    <property type="molecule type" value="Genomic_DNA"/>
</dbReference>
<dbReference type="Gene3D" id="2.40.280.10">
    <property type="match status" value="1"/>
</dbReference>
<comment type="subcellular location">
    <subcellularLocation>
        <location evidence="3">Cytoplasm</location>
    </subcellularLocation>
    <text evidence="3">The tmRNA-SmpB complex associates with stalled 70S ribosomes.</text>
</comment>
<dbReference type="RefSeq" id="WP_145358526.1">
    <property type="nucleotide sequence ID" value="NZ_CP036265.1"/>
</dbReference>
<evidence type="ECO:0000256" key="3">
    <source>
        <dbReference type="HAMAP-Rule" id="MF_00023"/>
    </source>
</evidence>
<dbReference type="SUPFAM" id="SSF74982">
    <property type="entry name" value="Small protein B (SmpB)"/>
    <property type="match status" value="1"/>
</dbReference>
<dbReference type="GO" id="GO:0070929">
    <property type="term" value="P:trans-translation"/>
    <property type="evidence" value="ECO:0007669"/>
    <property type="project" value="UniProtKB-UniRule"/>
</dbReference>
<dbReference type="AlphaFoldDB" id="A0A517P8B2"/>
<keyword evidence="2 3" id="KW-0694">RNA-binding</keyword>
<dbReference type="Proteomes" id="UP000318741">
    <property type="component" value="Chromosome"/>
</dbReference>
<dbReference type="NCBIfam" id="TIGR00086">
    <property type="entry name" value="smpB"/>
    <property type="match status" value="1"/>
</dbReference>
<evidence type="ECO:0000313" key="6">
    <source>
        <dbReference type="Proteomes" id="UP000318741"/>
    </source>
</evidence>
<accession>A0A517P8B2</accession>
<gene>
    <name evidence="3 5" type="primary">smpB</name>
    <name evidence="5" type="ORF">CA12_16990</name>
</gene>
<protein>
    <recommendedName>
        <fullName evidence="3">SsrA-binding protein</fullName>
    </recommendedName>
    <alternativeName>
        <fullName evidence="3">Small protein B</fullName>
    </alternativeName>
</protein>
<evidence type="ECO:0000313" key="5">
    <source>
        <dbReference type="EMBL" id="QDT15614.1"/>
    </source>
</evidence>
<dbReference type="HAMAP" id="MF_00023">
    <property type="entry name" value="SmpB"/>
    <property type="match status" value="1"/>
</dbReference>
<feature type="compositionally biased region" description="Basic residues" evidence="4">
    <location>
        <begin position="1"/>
        <end position="11"/>
    </location>
</feature>
<dbReference type="InterPro" id="IPR023620">
    <property type="entry name" value="SmpB"/>
</dbReference>